<proteinExistence type="predicted"/>
<dbReference type="EMBL" id="JAUJDW010000025">
    <property type="protein sequence ID" value="KAK0653772.1"/>
    <property type="molecule type" value="Genomic_DNA"/>
</dbReference>
<evidence type="ECO:0000313" key="3">
    <source>
        <dbReference type="Proteomes" id="UP001175001"/>
    </source>
</evidence>
<feature type="region of interest" description="Disordered" evidence="1">
    <location>
        <begin position="114"/>
        <end position="138"/>
    </location>
</feature>
<feature type="compositionally biased region" description="Low complexity" evidence="1">
    <location>
        <begin position="48"/>
        <end position="85"/>
    </location>
</feature>
<protein>
    <submittedName>
        <fullName evidence="2">Uncharacterized protein</fullName>
    </submittedName>
</protein>
<feature type="compositionally biased region" description="Polar residues" evidence="1">
    <location>
        <begin position="128"/>
        <end position="138"/>
    </location>
</feature>
<feature type="region of interest" description="Disordered" evidence="1">
    <location>
        <begin position="213"/>
        <end position="257"/>
    </location>
</feature>
<sequence length="257" mass="29311">MYHHQHQPSYNPYATPDPPQYASQYGNWPEQPGQHDPMTPHSFSGSFHQQSRSQYHQYPQYPQQYHQYPSQNQSYSSPSQQYNPQPQHPSPAPHLQRRTSAQERWDNYITSAECSDTLQGGTPHLPMHQSNSDPLTANCNKADNQMYVHQVTSELEQRALADERLEGLSQQHGVETQHAQQAERDRRLRWAQEMIIQNPALCAEVYCAMSKLPASRRRESSTAVPPPPSSRSNSNSSVNSSNSSYRNSPTITTLPSR</sequence>
<evidence type="ECO:0000256" key="1">
    <source>
        <dbReference type="SAM" id="MobiDB-lite"/>
    </source>
</evidence>
<dbReference type="Proteomes" id="UP001175001">
    <property type="component" value="Unassembled WGS sequence"/>
</dbReference>
<feature type="compositionally biased region" description="Low complexity" evidence="1">
    <location>
        <begin position="230"/>
        <end position="249"/>
    </location>
</feature>
<comment type="caution">
    <text evidence="2">The sequence shown here is derived from an EMBL/GenBank/DDBJ whole genome shotgun (WGS) entry which is preliminary data.</text>
</comment>
<feature type="region of interest" description="Disordered" evidence="1">
    <location>
        <begin position="1"/>
        <end position="101"/>
    </location>
</feature>
<name>A0AA39YLK8_9PEZI</name>
<reference evidence="2" key="1">
    <citation type="submission" date="2023-06" db="EMBL/GenBank/DDBJ databases">
        <title>Multi-omics analyses reveal the molecular pathogenesis toolkit of Lasiodiplodia hormozganensis, a cross-kingdom pathogen.</title>
        <authorList>
            <person name="Felix C."/>
            <person name="Meneses R."/>
            <person name="Goncalves M.F.M."/>
            <person name="Tilleman L."/>
            <person name="Duarte A.S."/>
            <person name="Jorrin-Novo J.V."/>
            <person name="Van De Peer Y."/>
            <person name="Deforce D."/>
            <person name="Van Nieuwerburgh F."/>
            <person name="Esteves A.C."/>
            <person name="Alves A."/>
        </authorList>
    </citation>
    <scope>NUCLEOTIDE SEQUENCE</scope>
    <source>
        <strain evidence="2">CBS 339.90</strain>
    </source>
</reference>
<keyword evidence="3" id="KW-1185">Reference proteome</keyword>
<dbReference type="AlphaFoldDB" id="A0AA39YLK8"/>
<evidence type="ECO:0000313" key="2">
    <source>
        <dbReference type="EMBL" id="KAK0653772.1"/>
    </source>
</evidence>
<gene>
    <name evidence="2" type="ORF">DIS24_g5697</name>
</gene>
<accession>A0AA39YLK8</accession>
<organism evidence="2 3">
    <name type="scientific">Lasiodiplodia hormozganensis</name>
    <dbReference type="NCBI Taxonomy" id="869390"/>
    <lineage>
        <taxon>Eukaryota</taxon>
        <taxon>Fungi</taxon>
        <taxon>Dikarya</taxon>
        <taxon>Ascomycota</taxon>
        <taxon>Pezizomycotina</taxon>
        <taxon>Dothideomycetes</taxon>
        <taxon>Dothideomycetes incertae sedis</taxon>
        <taxon>Botryosphaeriales</taxon>
        <taxon>Botryosphaeriaceae</taxon>
        <taxon>Lasiodiplodia</taxon>
    </lineage>
</organism>